<comment type="similarity">
    <text evidence="5">Belongs to the YqgF HJR family.</text>
</comment>
<evidence type="ECO:0000259" key="6">
    <source>
        <dbReference type="SMART" id="SM00732"/>
    </source>
</evidence>
<name>A0A0S7BVF2_9CHLR</name>
<dbReference type="InterPro" id="IPR037027">
    <property type="entry name" value="YqgF/RNaseH-like_dom_sf"/>
</dbReference>
<dbReference type="AlphaFoldDB" id="A0A0S7BVF2"/>
<keyword evidence="3 5" id="KW-0540">Nuclease</keyword>
<dbReference type="PANTHER" id="PTHR33317:SF4">
    <property type="entry name" value="POLYNUCLEOTIDYL TRANSFERASE, RIBONUCLEASE H-LIKE SUPERFAMILY PROTEIN"/>
    <property type="match status" value="1"/>
</dbReference>
<dbReference type="OrthoDB" id="9796140at2"/>
<dbReference type="InterPro" id="IPR006641">
    <property type="entry name" value="YqgF/RNaseH-like_dom"/>
</dbReference>
<accession>A0A0S7BVF2</accession>
<evidence type="ECO:0000256" key="3">
    <source>
        <dbReference type="ARBA" id="ARBA00022722"/>
    </source>
</evidence>
<evidence type="ECO:0000256" key="5">
    <source>
        <dbReference type="HAMAP-Rule" id="MF_00651"/>
    </source>
</evidence>
<feature type="domain" description="YqgF/RNase H-like" evidence="6">
    <location>
        <begin position="5"/>
        <end position="105"/>
    </location>
</feature>
<gene>
    <name evidence="7" type="ORF">ATC1_13676</name>
</gene>
<dbReference type="Gene3D" id="3.30.420.140">
    <property type="entry name" value="YqgF/RNase H-like domain"/>
    <property type="match status" value="1"/>
</dbReference>
<evidence type="ECO:0000313" key="8">
    <source>
        <dbReference type="Proteomes" id="UP000053370"/>
    </source>
</evidence>
<dbReference type="HAMAP" id="MF_00651">
    <property type="entry name" value="Nuclease_YqgF"/>
    <property type="match status" value="1"/>
</dbReference>
<dbReference type="CDD" id="cd16964">
    <property type="entry name" value="YqgF"/>
    <property type="match status" value="1"/>
</dbReference>
<evidence type="ECO:0000256" key="1">
    <source>
        <dbReference type="ARBA" id="ARBA00022490"/>
    </source>
</evidence>
<sequence length="154" mass="17117">MKIRKKILAVDLGEKNIGLAISDLYGMIAMPLETFQHRNREWDAQHIVEKADSVGASIILIGQALDAEGQIGSAARHAIKVADVVRSFFQGEVLLWDESGSTDAVKKNYVEMGIPRTKRRGHLDASAAAWILQDFLDSQSYQESFGEKRDQDDS</sequence>
<dbReference type="InterPro" id="IPR012337">
    <property type="entry name" value="RNaseH-like_sf"/>
</dbReference>
<dbReference type="Pfam" id="PF03652">
    <property type="entry name" value="RuvX"/>
    <property type="match status" value="1"/>
</dbReference>
<proteinExistence type="inferred from homology"/>
<dbReference type="NCBIfam" id="TIGR00250">
    <property type="entry name" value="RNAse_H_YqgF"/>
    <property type="match status" value="1"/>
</dbReference>
<keyword evidence="4 5" id="KW-0378">Hydrolase</keyword>
<dbReference type="EMBL" id="DF968181">
    <property type="protein sequence ID" value="GAP40697.1"/>
    <property type="molecule type" value="Genomic_DNA"/>
</dbReference>
<keyword evidence="1 5" id="KW-0963">Cytoplasm</keyword>
<dbReference type="SMART" id="SM00732">
    <property type="entry name" value="YqgFc"/>
    <property type="match status" value="1"/>
</dbReference>
<comment type="function">
    <text evidence="5">Could be a nuclease involved in processing of the 5'-end of pre-16S rRNA.</text>
</comment>
<dbReference type="GO" id="GO:0016788">
    <property type="term" value="F:hydrolase activity, acting on ester bonds"/>
    <property type="evidence" value="ECO:0007669"/>
    <property type="project" value="UniProtKB-UniRule"/>
</dbReference>
<dbReference type="PANTHER" id="PTHR33317">
    <property type="entry name" value="POLYNUCLEOTIDYL TRANSFERASE, RIBONUCLEASE H-LIKE SUPERFAMILY PROTEIN"/>
    <property type="match status" value="1"/>
</dbReference>
<dbReference type="InterPro" id="IPR005227">
    <property type="entry name" value="YqgF"/>
</dbReference>
<dbReference type="GO" id="GO:0004518">
    <property type="term" value="F:nuclease activity"/>
    <property type="evidence" value="ECO:0007669"/>
    <property type="project" value="UniProtKB-KW"/>
</dbReference>
<dbReference type="STRING" id="1678840.ATC1_13676"/>
<dbReference type="GO" id="GO:0000967">
    <property type="term" value="P:rRNA 5'-end processing"/>
    <property type="evidence" value="ECO:0007669"/>
    <property type="project" value="UniProtKB-UniRule"/>
</dbReference>
<dbReference type="RefSeq" id="WP_062280403.1">
    <property type="nucleotide sequence ID" value="NZ_DF968181.1"/>
</dbReference>
<keyword evidence="8" id="KW-1185">Reference proteome</keyword>
<keyword evidence="2 5" id="KW-0690">Ribosome biogenesis</keyword>
<evidence type="ECO:0000313" key="7">
    <source>
        <dbReference type="EMBL" id="GAP40697.1"/>
    </source>
</evidence>
<dbReference type="EC" id="3.1.-.-" evidence="5"/>
<organism evidence="7">
    <name type="scientific">Flexilinea flocculi</name>
    <dbReference type="NCBI Taxonomy" id="1678840"/>
    <lineage>
        <taxon>Bacteria</taxon>
        <taxon>Bacillati</taxon>
        <taxon>Chloroflexota</taxon>
        <taxon>Anaerolineae</taxon>
        <taxon>Anaerolineales</taxon>
        <taxon>Anaerolineaceae</taxon>
        <taxon>Flexilinea</taxon>
    </lineage>
</organism>
<evidence type="ECO:0000256" key="2">
    <source>
        <dbReference type="ARBA" id="ARBA00022517"/>
    </source>
</evidence>
<dbReference type="Proteomes" id="UP000053370">
    <property type="component" value="Unassembled WGS sequence"/>
</dbReference>
<dbReference type="SUPFAM" id="SSF53098">
    <property type="entry name" value="Ribonuclease H-like"/>
    <property type="match status" value="1"/>
</dbReference>
<evidence type="ECO:0000256" key="4">
    <source>
        <dbReference type="ARBA" id="ARBA00022801"/>
    </source>
</evidence>
<dbReference type="GO" id="GO:0005829">
    <property type="term" value="C:cytosol"/>
    <property type="evidence" value="ECO:0007669"/>
    <property type="project" value="TreeGrafter"/>
</dbReference>
<reference evidence="7" key="1">
    <citation type="journal article" date="2015" name="Genome Announc.">
        <title>Draft Genome Sequence of Anaerolineae Strain TC1, a Novel Isolate from a Methanogenic Wastewater Treatment System.</title>
        <authorList>
            <person name="Matsuura N."/>
            <person name="Tourlousse D.M."/>
            <person name="Sun L."/>
            <person name="Toyonaga M."/>
            <person name="Kuroda K."/>
            <person name="Ohashi A."/>
            <person name="Cruz R."/>
            <person name="Yamaguchi T."/>
            <person name="Sekiguchi Y."/>
        </authorList>
    </citation>
    <scope>NUCLEOTIDE SEQUENCE [LARGE SCALE GENOMIC DNA]</scope>
    <source>
        <strain evidence="7">TC1</strain>
    </source>
</reference>
<comment type="subcellular location">
    <subcellularLocation>
        <location evidence="5">Cytoplasm</location>
    </subcellularLocation>
</comment>
<protein>
    <recommendedName>
        <fullName evidence="5">Putative pre-16S rRNA nuclease</fullName>
        <ecNumber evidence="5">3.1.-.-</ecNumber>
    </recommendedName>
</protein>